<feature type="signal peptide" evidence="3">
    <location>
        <begin position="1"/>
        <end position="24"/>
    </location>
</feature>
<sequence>MSFNCVIRSLVGALLCIFALSSLAQEQIESISFYGVVSYQKQKPIYSQFDGILEEVYVKGGDRLKTNQPLVRITREEVGYSEILIRNTIENAVVSRLDLQEGHKVDRFSQIMMVADLSQYVVKIDVSQRDLLRLGEIGDASVIFSPNSTQPKEMQGEVYAINEPQQGDFGLFRIEVVVDCTKKCGHQVRSGSIAKVMLNSAISHQSTASLGSH</sequence>
<evidence type="ECO:0000256" key="1">
    <source>
        <dbReference type="ARBA" id="ARBA00004196"/>
    </source>
</evidence>
<dbReference type="RefSeq" id="WP_263711720.1">
    <property type="nucleotide sequence ID" value="NZ_JAOWKX010000003.1"/>
</dbReference>
<evidence type="ECO:0000313" key="5">
    <source>
        <dbReference type="Proteomes" id="UP001652504"/>
    </source>
</evidence>
<dbReference type="Gene3D" id="2.40.50.100">
    <property type="match status" value="1"/>
</dbReference>
<evidence type="ECO:0000256" key="2">
    <source>
        <dbReference type="ARBA" id="ARBA00023054"/>
    </source>
</evidence>
<organism evidence="4 5">
    <name type="scientific">Fluctibacter corallii</name>
    <dbReference type="NCBI Taxonomy" id="2984329"/>
    <lineage>
        <taxon>Bacteria</taxon>
        <taxon>Pseudomonadati</taxon>
        <taxon>Pseudomonadota</taxon>
        <taxon>Gammaproteobacteria</taxon>
        <taxon>Alteromonadales</taxon>
        <taxon>Alteromonadaceae</taxon>
        <taxon>Fluctibacter</taxon>
    </lineage>
</organism>
<name>A0ABT3A6Z2_9ALTE</name>
<feature type="chain" id="PRO_5046192186" description="HlyD family secretion protein" evidence="3">
    <location>
        <begin position="25"/>
        <end position="213"/>
    </location>
</feature>
<dbReference type="EMBL" id="JAOWKX010000003">
    <property type="protein sequence ID" value="MCV2884455.1"/>
    <property type="molecule type" value="Genomic_DNA"/>
</dbReference>
<evidence type="ECO:0000256" key="3">
    <source>
        <dbReference type="SAM" id="SignalP"/>
    </source>
</evidence>
<dbReference type="Proteomes" id="UP001652504">
    <property type="component" value="Unassembled WGS sequence"/>
</dbReference>
<dbReference type="InterPro" id="IPR050465">
    <property type="entry name" value="UPF0194_transport"/>
</dbReference>
<accession>A0ABT3A6Z2</accession>
<comment type="caution">
    <text evidence="4">The sequence shown here is derived from an EMBL/GenBank/DDBJ whole genome shotgun (WGS) entry which is preliminary data.</text>
</comment>
<reference evidence="4 5" key="1">
    <citation type="submission" date="2022-10" db="EMBL/GenBank/DDBJ databases">
        <title>Aestuariibacter sp. AA17 isolated from Montipora capitata coral fragment.</title>
        <authorList>
            <person name="Emsley S.A."/>
            <person name="Pfannmuller K.M."/>
            <person name="Loughran R.M."/>
            <person name="Shlafstein M."/>
            <person name="Papke E."/>
            <person name="Saw J.H."/>
            <person name="Ushijima B."/>
            <person name="Videau P."/>
        </authorList>
    </citation>
    <scope>NUCLEOTIDE SEQUENCE [LARGE SCALE GENOMIC DNA]</scope>
    <source>
        <strain evidence="4 5">AA17</strain>
    </source>
</reference>
<protein>
    <recommendedName>
        <fullName evidence="6">HlyD family secretion protein</fullName>
    </recommendedName>
</protein>
<proteinExistence type="predicted"/>
<keyword evidence="5" id="KW-1185">Reference proteome</keyword>
<comment type="subcellular location">
    <subcellularLocation>
        <location evidence="1">Cell envelope</location>
    </subcellularLocation>
</comment>
<keyword evidence="3" id="KW-0732">Signal</keyword>
<evidence type="ECO:0008006" key="6">
    <source>
        <dbReference type="Google" id="ProtNLM"/>
    </source>
</evidence>
<keyword evidence="2" id="KW-0175">Coiled coil</keyword>
<dbReference type="PANTHER" id="PTHR32347">
    <property type="entry name" value="EFFLUX SYSTEM COMPONENT YKNX-RELATED"/>
    <property type="match status" value="1"/>
</dbReference>
<dbReference type="PANTHER" id="PTHR32347:SF14">
    <property type="entry name" value="EFFLUX SYSTEM COMPONENT YKNX-RELATED"/>
    <property type="match status" value="1"/>
</dbReference>
<evidence type="ECO:0000313" key="4">
    <source>
        <dbReference type="EMBL" id="MCV2884455.1"/>
    </source>
</evidence>
<gene>
    <name evidence="4" type="ORF">OE749_07090</name>
</gene>